<keyword evidence="2" id="KW-0285">Flavoprotein</keyword>
<dbReference type="SUPFAM" id="SSF51905">
    <property type="entry name" value="FAD/NAD(P)-binding domain"/>
    <property type="match status" value="1"/>
</dbReference>
<evidence type="ECO:0000313" key="5">
    <source>
        <dbReference type="EMBL" id="GAI56308.1"/>
    </source>
</evidence>
<evidence type="ECO:0000256" key="2">
    <source>
        <dbReference type="ARBA" id="ARBA00022630"/>
    </source>
</evidence>
<keyword evidence="3" id="KW-0274">FAD</keyword>
<dbReference type="EMBL" id="BARV01040684">
    <property type="protein sequence ID" value="GAI56308.1"/>
    <property type="molecule type" value="Genomic_DNA"/>
</dbReference>
<evidence type="ECO:0000256" key="3">
    <source>
        <dbReference type="ARBA" id="ARBA00022827"/>
    </source>
</evidence>
<name>X1PKC7_9ZZZZ</name>
<dbReference type="PANTHER" id="PTHR43429">
    <property type="entry name" value="PYRIDINE NUCLEOTIDE-DISULFIDE OXIDOREDUCTASE DOMAIN-CONTAINING"/>
    <property type="match status" value="1"/>
</dbReference>
<accession>X1PKC7</accession>
<comment type="cofactor">
    <cofactor evidence="1">
        <name>FAD</name>
        <dbReference type="ChEBI" id="CHEBI:57692"/>
    </cofactor>
</comment>
<dbReference type="InterPro" id="IPR023753">
    <property type="entry name" value="FAD/NAD-binding_dom"/>
</dbReference>
<dbReference type="InterPro" id="IPR036188">
    <property type="entry name" value="FAD/NAD-bd_sf"/>
</dbReference>
<reference evidence="5" key="1">
    <citation type="journal article" date="2014" name="Front. Microbiol.">
        <title>High frequency of phylogenetically diverse reductive dehalogenase-homologous genes in deep subseafloor sedimentary metagenomes.</title>
        <authorList>
            <person name="Kawai M."/>
            <person name="Futagami T."/>
            <person name="Toyoda A."/>
            <person name="Takaki Y."/>
            <person name="Nishi S."/>
            <person name="Hori S."/>
            <person name="Arai W."/>
            <person name="Tsubouchi T."/>
            <person name="Morono Y."/>
            <person name="Uchiyama I."/>
            <person name="Ito T."/>
            <person name="Fujiyama A."/>
            <person name="Inagaki F."/>
            <person name="Takami H."/>
        </authorList>
    </citation>
    <scope>NUCLEOTIDE SEQUENCE</scope>
    <source>
        <strain evidence="5">Expedition CK06-06</strain>
    </source>
</reference>
<feature type="non-terminal residue" evidence="5">
    <location>
        <position position="1"/>
    </location>
</feature>
<gene>
    <name evidence="5" type="ORF">S06H3_61899</name>
</gene>
<dbReference type="Gene3D" id="3.50.50.60">
    <property type="entry name" value="FAD/NAD(P)-binding domain"/>
    <property type="match status" value="2"/>
</dbReference>
<evidence type="ECO:0000256" key="1">
    <source>
        <dbReference type="ARBA" id="ARBA00001974"/>
    </source>
</evidence>
<organism evidence="5">
    <name type="scientific">marine sediment metagenome</name>
    <dbReference type="NCBI Taxonomy" id="412755"/>
    <lineage>
        <taxon>unclassified sequences</taxon>
        <taxon>metagenomes</taxon>
        <taxon>ecological metagenomes</taxon>
    </lineage>
</organism>
<dbReference type="Pfam" id="PF07992">
    <property type="entry name" value="Pyr_redox_2"/>
    <property type="match status" value="1"/>
</dbReference>
<comment type="caution">
    <text evidence="5">The sequence shown here is derived from an EMBL/GenBank/DDBJ whole genome shotgun (WGS) entry which is preliminary data.</text>
</comment>
<feature type="domain" description="FAD/NAD(P)-binding" evidence="4">
    <location>
        <begin position="25"/>
        <end position="161"/>
    </location>
</feature>
<proteinExistence type="predicted"/>
<dbReference type="AlphaFoldDB" id="X1PKC7"/>
<dbReference type="InterPro" id="IPR050260">
    <property type="entry name" value="FAD-bd_OxRdtase"/>
</dbReference>
<protein>
    <recommendedName>
        <fullName evidence="4">FAD/NAD(P)-binding domain-containing protein</fullName>
    </recommendedName>
</protein>
<sequence length="163" mass="17985">STYYISAKVGEGELFIADEEFYRRYDVNMVLGNKATGIDASTSIVHLDNGLKIGFDNLLIASGASPKRLDNVDADFSDRVLTLRTIEDAKKIKRLSEHVNEVIFLGAGLVSLQIANAIYRKGMKFTFVVSSEQVLSRNIDAGCAAIVQREIESQGISILLRRN</sequence>
<evidence type="ECO:0000259" key="4">
    <source>
        <dbReference type="Pfam" id="PF07992"/>
    </source>
</evidence>
<dbReference type="GO" id="GO:0016491">
    <property type="term" value="F:oxidoreductase activity"/>
    <property type="evidence" value="ECO:0007669"/>
    <property type="project" value="InterPro"/>
</dbReference>
<feature type="non-terminal residue" evidence="5">
    <location>
        <position position="163"/>
    </location>
</feature>
<dbReference type="PANTHER" id="PTHR43429:SF3">
    <property type="entry name" value="NITRITE REDUCTASE [NAD(P)H]"/>
    <property type="match status" value="1"/>
</dbReference>